<name>A0ABT4M7F7_9NOCA</name>
<comment type="caution">
    <text evidence="1">The sequence shown here is derived from an EMBL/GenBank/DDBJ whole genome shotgun (WGS) entry which is preliminary data.</text>
</comment>
<protein>
    <submittedName>
        <fullName evidence="1">Uncharacterized protein</fullName>
    </submittedName>
</protein>
<accession>A0ABT4M7F7</accession>
<dbReference type="RefSeq" id="WP_269601533.1">
    <property type="nucleotide sequence ID" value="NZ_JAPWIJ010000001.1"/>
</dbReference>
<sequence length="216" mass="23546">MTVSAATEWEQAAAAVHSAADTLRDYTSADLRAWAKENNLFARSMWPKIKRELVKQLDIDYDELRESEAIARKNEIAAVAENAPLIELFAAGDDRGSFAILGPVEDAAWYGTFHRNDTVFRKGNQTSADDSAAGKAIFLAGKAREDAGVEAVRLLLHISNPHVDGTALAGVAASHGVSLELDITDDNRAVDWCEETGFQAWQAIRLSDLFVDEDPS</sequence>
<evidence type="ECO:0000313" key="1">
    <source>
        <dbReference type="EMBL" id="MCZ4516892.1"/>
    </source>
</evidence>
<dbReference type="Proteomes" id="UP001081071">
    <property type="component" value="Unassembled WGS sequence"/>
</dbReference>
<evidence type="ECO:0000313" key="2">
    <source>
        <dbReference type="Proteomes" id="UP001081071"/>
    </source>
</evidence>
<proteinExistence type="predicted"/>
<dbReference type="EMBL" id="JAPWIJ010000001">
    <property type="protein sequence ID" value="MCZ4516892.1"/>
    <property type="molecule type" value="Genomic_DNA"/>
</dbReference>
<keyword evidence="2" id="KW-1185">Reference proteome</keyword>
<gene>
    <name evidence="1" type="ORF">O4220_00080</name>
</gene>
<organism evidence="1 2">
    <name type="scientific">Rhodococcus ruber</name>
    <dbReference type="NCBI Taxonomy" id="1830"/>
    <lineage>
        <taxon>Bacteria</taxon>
        <taxon>Bacillati</taxon>
        <taxon>Actinomycetota</taxon>
        <taxon>Actinomycetes</taxon>
        <taxon>Mycobacteriales</taxon>
        <taxon>Nocardiaceae</taxon>
        <taxon>Rhodococcus</taxon>
    </lineage>
</organism>
<reference evidence="1" key="1">
    <citation type="submission" date="2022-12" db="EMBL/GenBank/DDBJ databases">
        <authorList>
            <person name="Krivoruchko A.V."/>
            <person name="Elkin A."/>
        </authorList>
    </citation>
    <scope>NUCLEOTIDE SEQUENCE</scope>
    <source>
        <strain evidence="1">IEGM 1391</strain>
    </source>
</reference>